<keyword evidence="2" id="KW-0547">Nucleotide-binding</keyword>
<sequence length="104" mass="11213">MEKRLSTVDQLDPDSIKARRILVVGPTDGGKTTLIKRLYNHWCTREKVLVLDSDVGQSDVGPPGSLGLGTGSAPVEDLAQLREIALHFAGVLSPSEDLAQFTWG</sequence>
<dbReference type="Pfam" id="PF16575">
    <property type="entry name" value="CLP1_P"/>
    <property type="match status" value="1"/>
</dbReference>
<dbReference type="GO" id="GO:0051731">
    <property type="term" value="F:polynucleotide 5'-hydroxyl-kinase activity"/>
    <property type="evidence" value="ECO:0007669"/>
    <property type="project" value="InterPro"/>
</dbReference>
<evidence type="ECO:0000256" key="4">
    <source>
        <dbReference type="ARBA" id="ARBA00022840"/>
    </source>
</evidence>
<keyword evidence="4" id="KW-0067">ATP-binding</keyword>
<dbReference type="InterPro" id="IPR027417">
    <property type="entry name" value="P-loop_NTPase"/>
</dbReference>
<evidence type="ECO:0000256" key="1">
    <source>
        <dbReference type="ARBA" id="ARBA00022679"/>
    </source>
</evidence>
<keyword evidence="1" id="KW-0808">Transferase</keyword>
<dbReference type="InterPro" id="IPR045116">
    <property type="entry name" value="Clp1/Grc3"/>
</dbReference>
<gene>
    <name evidence="6" type="ORF">ENF32_02410</name>
</gene>
<organism evidence="6">
    <name type="scientific">Thermosulfidibacter takaii</name>
    <dbReference type="NCBI Taxonomy" id="412593"/>
    <lineage>
        <taxon>Bacteria</taxon>
        <taxon>Pseudomonadati</taxon>
        <taxon>Thermosulfidibacterota</taxon>
        <taxon>Thermosulfidibacteria</taxon>
        <taxon>Thermosulfidibacterales</taxon>
        <taxon>Thermosulfidibacteraceae</taxon>
    </lineage>
</organism>
<proteinExistence type="predicted"/>
<dbReference type="AlphaFoldDB" id="A0A7C0Y895"/>
<keyword evidence="3" id="KW-0418">Kinase</keyword>
<dbReference type="InterPro" id="IPR032319">
    <property type="entry name" value="CLP1_P"/>
</dbReference>
<name>A0A7C0Y895_9BACT</name>
<dbReference type="Proteomes" id="UP000885690">
    <property type="component" value="Unassembled WGS sequence"/>
</dbReference>
<accession>A0A7C0Y895</accession>
<dbReference type="GO" id="GO:0005524">
    <property type="term" value="F:ATP binding"/>
    <property type="evidence" value="ECO:0007669"/>
    <property type="project" value="UniProtKB-KW"/>
</dbReference>
<evidence type="ECO:0000259" key="5">
    <source>
        <dbReference type="Pfam" id="PF16575"/>
    </source>
</evidence>
<dbReference type="Gene3D" id="3.40.50.300">
    <property type="entry name" value="P-loop containing nucleotide triphosphate hydrolases"/>
    <property type="match status" value="1"/>
</dbReference>
<dbReference type="GO" id="GO:0006396">
    <property type="term" value="P:RNA processing"/>
    <property type="evidence" value="ECO:0007669"/>
    <property type="project" value="InterPro"/>
</dbReference>
<feature type="non-terminal residue" evidence="6">
    <location>
        <position position="104"/>
    </location>
</feature>
<evidence type="ECO:0000256" key="3">
    <source>
        <dbReference type="ARBA" id="ARBA00022777"/>
    </source>
</evidence>
<dbReference type="PANTHER" id="PTHR12755">
    <property type="entry name" value="CLEAVAGE/POLYADENYLATION FACTOR IA SUBUNIT CLP1P"/>
    <property type="match status" value="1"/>
</dbReference>
<comment type="caution">
    <text evidence="6">The sequence shown here is derived from an EMBL/GenBank/DDBJ whole genome shotgun (WGS) entry which is preliminary data.</text>
</comment>
<protein>
    <recommendedName>
        <fullName evidence="5">Clp1 P-loop domain-containing protein</fullName>
    </recommendedName>
</protein>
<feature type="domain" description="Clp1 P-loop" evidence="5">
    <location>
        <begin position="25"/>
        <end position="100"/>
    </location>
</feature>
<evidence type="ECO:0000313" key="6">
    <source>
        <dbReference type="EMBL" id="HDD52906.1"/>
    </source>
</evidence>
<dbReference type="SUPFAM" id="SSF52540">
    <property type="entry name" value="P-loop containing nucleoside triphosphate hydrolases"/>
    <property type="match status" value="1"/>
</dbReference>
<evidence type="ECO:0000256" key="2">
    <source>
        <dbReference type="ARBA" id="ARBA00022741"/>
    </source>
</evidence>
<reference evidence="6" key="1">
    <citation type="journal article" date="2020" name="mSystems">
        <title>Genome- and Community-Level Interaction Insights into Carbon Utilization and Element Cycling Functions of Hydrothermarchaeota in Hydrothermal Sediment.</title>
        <authorList>
            <person name="Zhou Z."/>
            <person name="Liu Y."/>
            <person name="Xu W."/>
            <person name="Pan J."/>
            <person name="Luo Z.H."/>
            <person name="Li M."/>
        </authorList>
    </citation>
    <scope>NUCLEOTIDE SEQUENCE [LARGE SCALE GENOMIC DNA]</scope>
    <source>
        <strain evidence="6">HyVt-115</strain>
    </source>
</reference>
<dbReference type="EMBL" id="DQWS01000094">
    <property type="protein sequence ID" value="HDD52906.1"/>
    <property type="molecule type" value="Genomic_DNA"/>
</dbReference>
<dbReference type="PANTHER" id="PTHR12755:SF3">
    <property type="entry name" value="POLYNUCLEOTIDE 5'-HYDROXYL-KINASE NOL9"/>
    <property type="match status" value="1"/>
</dbReference>